<feature type="transmembrane region" description="Helical" evidence="9">
    <location>
        <begin position="47"/>
        <end position="71"/>
    </location>
</feature>
<dbReference type="EMBL" id="VTFZ01000013">
    <property type="protein sequence ID" value="MRX80782.1"/>
    <property type="molecule type" value="Genomic_DNA"/>
</dbReference>
<dbReference type="Proteomes" id="UP000470010">
    <property type="component" value="Unassembled WGS sequence"/>
</dbReference>
<keyword evidence="11" id="KW-1185">Reference proteome</keyword>
<dbReference type="PANTHER" id="PTHR38438">
    <property type="entry name" value="RIBOFLAVIN TRANSPORTER RIBU"/>
    <property type="match status" value="1"/>
</dbReference>
<comment type="function">
    <text evidence="8">Probably a riboflavin-binding protein that interacts with the energy-coupling factor (ECF) ABC-transporter complex.</text>
</comment>
<evidence type="ECO:0000256" key="1">
    <source>
        <dbReference type="ARBA" id="ARBA00004651"/>
    </source>
</evidence>
<dbReference type="Pfam" id="PF12822">
    <property type="entry name" value="ECF_trnsprt"/>
    <property type="match status" value="1"/>
</dbReference>
<protein>
    <recommendedName>
        <fullName evidence="8">Riboflavin transporter</fullName>
    </recommendedName>
</protein>
<evidence type="ECO:0000256" key="8">
    <source>
        <dbReference type="PIRNR" id="PIRNR037778"/>
    </source>
</evidence>
<comment type="similarity">
    <text evidence="2 8">Belongs to the prokaryotic riboflavin transporter (P-RFT) (TC 2.A.87) family.</text>
</comment>
<sequence length="194" mass="20007">MSSSSTTHVNTKKIALAALFTAASLVLSFVQIPIFPAAPWLMYDPSGIVCLIAALAFGPKLGAAVAIISWVPRVFLDPFGAPMGMLSTCAFIIPAALIYARSRTRTSSLAGMVAGAALSIVVACVANLFVTPLYAGVTMQDVVYMIVPILLPFNTLKMVINVVAGQVLLAPCMNVLGEQAGSPGHGGSTHTSAA</sequence>
<dbReference type="PIRSF" id="PIRSF037778">
    <property type="entry name" value="UCP037778_transp_RibU"/>
    <property type="match status" value="1"/>
</dbReference>
<gene>
    <name evidence="10" type="ORF">GJE22_09320</name>
</gene>
<keyword evidence="6 9" id="KW-1133">Transmembrane helix</keyword>
<dbReference type="Gene3D" id="1.10.1760.20">
    <property type="match status" value="1"/>
</dbReference>
<evidence type="ECO:0000256" key="6">
    <source>
        <dbReference type="ARBA" id="ARBA00022989"/>
    </source>
</evidence>
<keyword evidence="7 8" id="KW-0472">Membrane</keyword>
<dbReference type="AlphaFoldDB" id="A0A7K0GB10"/>
<evidence type="ECO:0000256" key="3">
    <source>
        <dbReference type="ARBA" id="ARBA00022448"/>
    </source>
</evidence>
<evidence type="ECO:0000256" key="4">
    <source>
        <dbReference type="ARBA" id="ARBA00022475"/>
    </source>
</evidence>
<evidence type="ECO:0000256" key="7">
    <source>
        <dbReference type="ARBA" id="ARBA00023136"/>
    </source>
</evidence>
<feature type="transmembrane region" description="Helical" evidence="9">
    <location>
        <begin position="83"/>
        <end position="100"/>
    </location>
</feature>
<dbReference type="PANTHER" id="PTHR38438:SF1">
    <property type="entry name" value="RIBOFLAVIN TRANSPORTER RIBU"/>
    <property type="match status" value="1"/>
</dbReference>
<dbReference type="GO" id="GO:0032217">
    <property type="term" value="F:riboflavin transmembrane transporter activity"/>
    <property type="evidence" value="ECO:0007669"/>
    <property type="project" value="UniProtKB-UniRule"/>
</dbReference>
<dbReference type="InterPro" id="IPR025720">
    <property type="entry name" value="RibU"/>
</dbReference>
<comment type="caution">
    <text evidence="10">The sequence shown here is derived from an EMBL/GenBank/DDBJ whole genome shotgun (WGS) entry which is preliminary data.</text>
</comment>
<dbReference type="GO" id="GO:0005886">
    <property type="term" value="C:plasma membrane"/>
    <property type="evidence" value="ECO:0007669"/>
    <property type="project" value="UniProtKB-SubCell"/>
</dbReference>
<dbReference type="RefSeq" id="WP_144688825.1">
    <property type="nucleotide sequence ID" value="NZ_VLLQ01000012.1"/>
</dbReference>
<keyword evidence="5 9" id="KW-0812">Transmembrane</keyword>
<evidence type="ECO:0000256" key="9">
    <source>
        <dbReference type="SAM" id="Phobius"/>
    </source>
</evidence>
<dbReference type="InterPro" id="IPR024529">
    <property type="entry name" value="ECF_trnsprt_substrate-spec"/>
</dbReference>
<evidence type="ECO:0000313" key="11">
    <source>
        <dbReference type="Proteomes" id="UP000470010"/>
    </source>
</evidence>
<comment type="subcellular location">
    <subcellularLocation>
        <location evidence="1">Cell membrane</location>
        <topology evidence="1">Multi-pass membrane protein</topology>
    </subcellularLocation>
</comment>
<reference evidence="11" key="1">
    <citation type="submission" date="2019-08" db="EMBL/GenBank/DDBJ databases">
        <title>Arthrobacter sp. nov., isolated from plateau pika and Tibetan wild ass.</title>
        <authorList>
            <person name="Ge Y."/>
        </authorList>
    </citation>
    <scope>NUCLEOTIDE SEQUENCE [LARGE SCALE GENOMIC DNA]</scope>
    <source>
        <strain evidence="11">HF-1365</strain>
    </source>
</reference>
<feature type="transmembrane region" description="Helical" evidence="9">
    <location>
        <begin position="142"/>
        <end position="164"/>
    </location>
</feature>
<keyword evidence="4 8" id="KW-1003">Cell membrane</keyword>
<evidence type="ECO:0000313" key="10">
    <source>
        <dbReference type="EMBL" id="MRX80782.1"/>
    </source>
</evidence>
<feature type="transmembrane region" description="Helical" evidence="9">
    <location>
        <begin position="14"/>
        <end position="35"/>
    </location>
</feature>
<name>A0A7K0GB10_9ACTN</name>
<keyword evidence="3 8" id="KW-0813">Transport</keyword>
<organism evidence="10 11">
    <name type="scientific">Enorma shizhengliae</name>
    <dbReference type="NCBI Taxonomy" id="2606615"/>
    <lineage>
        <taxon>Bacteria</taxon>
        <taxon>Bacillati</taxon>
        <taxon>Actinomycetota</taxon>
        <taxon>Coriobacteriia</taxon>
        <taxon>Coriobacteriales</taxon>
        <taxon>Coriobacteriaceae</taxon>
        <taxon>Enorma</taxon>
    </lineage>
</organism>
<evidence type="ECO:0000256" key="5">
    <source>
        <dbReference type="ARBA" id="ARBA00022692"/>
    </source>
</evidence>
<evidence type="ECO:0000256" key="2">
    <source>
        <dbReference type="ARBA" id="ARBA00005540"/>
    </source>
</evidence>
<accession>A0A7K0GB10</accession>
<proteinExistence type="inferred from homology"/>
<feature type="transmembrane region" description="Helical" evidence="9">
    <location>
        <begin position="109"/>
        <end position="130"/>
    </location>
</feature>